<proteinExistence type="predicted"/>
<dbReference type="AlphaFoldDB" id="A0AAD8A2F6"/>
<reference evidence="1" key="1">
    <citation type="journal article" date="2023" name="IScience">
        <title>Live-bearing cockroach genome reveals convergent evolutionary mechanisms linked to viviparity in insects and beyond.</title>
        <authorList>
            <person name="Fouks B."/>
            <person name="Harrison M.C."/>
            <person name="Mikhailova A.A."/>
            <person name="Marchal E."/>
            <person name="English S."/>
            <person name="Carruthers M."/>
            <person name="Jennings E.C."/>
            <person name="Chiamaka E.L."/>
            <person name="Frigard R.A."/>
            <person name="Pippel M."/>
            <person name="Attardo G.M."/>
            <person name="Benoit J.B."/>
            <person name="Bornberg-Bauer E."/>
            <person name="Tobe S.S."/>
        </authorList>
    </citation>
    <scope>NUCLEOTIDE SEQUENCE</scope>
    <source>
        <strain evidence="1">Stay&amp;Tobe</strain>
    </source>
</reference>
<evidence type="ECO:0000313" key="1">
    <source>
        <dbReference type="EMBL" id="KAJ9591202.1"/>
    </source>
</evidence>
<feature type="non-terminal residue" evidence="1">
    <location>
        <position position="1"/>
    </location>
</feature>
<sequence>SIIKISSRPLIDPWRGHFPSLVFVKPINNMAPRVTLVVSLILIASRLSVSEPPSHG</sequence>
<reference evidence="1" key="2">
    <citation type="submission" date="2023-05" db="EMBL/GenBank/DDBJ databases">
        <authorList>
            <person name="Fouks B."/>
        </authorList>
    </citation>
    <scope>NUCLEOTIDE SEQUENCE</scope>
    <source>
        <strain evidence="1">Stay&amp;Tobe</strain>
        <tissue evidence="1">Testes</tissue>
    </source>
</reference>
<evidence type="ECO:0000313" key="2">
    <source>
        <dbReference type="Proteomes" id="UP001233999"/>
    </source>
</evidence>
<keyword evidence="2" id="KW-1185">Reference proteome</keyword>
<feature type="non-terminal residue" evidence="1">
    <location>
        <position position="56"/>
    </location>
</feature>
<dbReference type="Proteomes" id="UP001233999">
    <property type="component" value="Unassembled WGS sequence"/>
</dbReference>
<comment type="caution">
    <text evidence="1">The sequence shown here is derived from an EMBL/GenBank/DDBJ whole genome shotgun (WGS) entry which is preliminary data.</text>
</comment>
<dbReference type="EMBL" id="JASPKZ010003882">
    <property type="protein sequence ID" value="KAJ9591202.1"/>
    <property type="molecule type" value="Genomic_DNA"/>
</dbReference>
<protein>
    <submittedName>
        <fullName evidence="1">Uncharacterized protein</fullName>
    </submittedName>
</protein>
<organism evidence="1 2">
    <name type="scientific">Diploptera punctata</name>
    <name type="common">Pacific beetle cockroach</name>
    <dbReference type="NCBI Taxonomy" id="6984"/>
    <lineage>
        <taxon>Eukaryota</taxon>
        <taxon>Metazoa</taxon>
        <taxon>Ecdysozoa</taxon>
        <taxon>Arthropoda</taxon>
        <taxon>Hexapoda</taxon>
        <taxon>Insecta</taxon>
        <taxon>Pterygota</taxon>
        <taxon>Neoptera</taxon>
        <taxon>Polyneoptera</taxon>
        <taxon>Dictyoptera</taxon>
        <taxon>Blattodea</taxon>
        <taxon>Blaberoidea</taxon>
        <taxon>Blaberidae</taxon>
        <taxon>Diplopterinae</taxon>
        <taxon>Diploptera</taxon>
    </lineage>
</organism>
<gene>
    <name evidence="1" type="ORF">L9F63_002273</name>
</gene>
<accession>A0AAD8A2F6</accession>
<name>A0AAD8A2F6_DIPPU</name>